<evidence type="ECO:0000313" key="2">
    <source>
        <dbReference type="EMBL" id="GAH87629.1"/>
    </source>
</evidence>
<accession>X1KBP0</accession>
<dbReference type="InterPro" id="IPR046699">
    <property type="entry name" value="ARPP-1"/>
</dbReference>
<dbReference type="AlphaFoldDB" id="X1KBP0"/>
<dbReference type="EMBL" id="BARU01037398">
    <property type="protein sequence ID" value="GAH87629.1"/>
    <property type="molecule type" value="Genomic_DNA"/>
</dbReference>
<gene>
    <name evidence="2" type="ORF">S03H2_58286</name>
</gene>
<feature type="domain" description="ARG and Rhodanese-Phosphatase-superfamily-associated" evidence="1">
    <location>
        <begin position="2"/>
        <end position="170"/>
    </location>
</feature>
<comment type="caution">
    <text evidence="2">The sequence shown here is derived from an EMBL/GenBank/DDBJ whole genome shotgun (WGS) entry which is preliminary data.</text>
</comment>
<protein>
    <recommendedName>
        <fullName evidence="1">ARG and Rhodanese-Phosphatase-superfamily-associated domain-containing protein</fullName>
    </recommendedName>
</protein>
<name>X1KBP0_9ZZZZ</name>
<evidence type="ECO:0000259" key="1">
    <source>
        <dbReference type="Pfam" id="PF20208"/>
    </source>
</evidence>
<organism evidence="2">
    <name type="scientific">marine sediment metagenome</name>
    <dbReference type="NCBI Taxonomy" id="412755"/>
    <lineage>
        <taxon>unclassified sequences</taxon>
        <taxon>metagenomes</taxon>
        <taxon>ecological metagenomes</taxon>
    </lineage>
</organism>
<dbReference type="Pfam" id="PF20208">
    <property type="entry name" value="ARPP-1"/>
    <property type="match status" value="1"/>
</dbReference>
<sequence>MTKARSVSASLQESQQYISDQGAVWNEIDKLSADAEVQSSTGAMKDVFESKLDELDEYMKAFKCTTDQKGILVLLNGEIVGLDLISRESAYKILHPKLVKSYALEAILQKKEKAASLKNDNSKAFIKEIAACSEKKYESIGNGWDYRFEGKQVVGSALVYRKKVIHMAFFRITESEKAGSMSSFRRRRGYRTD</sequence>
<proteinExistence type="predicted"/>
<reference evidence="2" key="1">
    <citation type="journal article" date="2014" name="Front. Microbiol.">
        <title>High frequency of phylogenetically diverse reductive dehalogenase-homologous genes in deep subseafloor sedimentary metagenomes.</title>
        <authorList>
            <person name="Kawai M."/>
            <person name="Futagami T."/>
            <person name="Toyoda A."/>
            <person name="Takaki Y."/>
            <person name="Nishi S."/>
            <person name="Hori S."/>
            <person name="Arai W."/>
            <person name="Tsubouchi T."/>
            <person name="Morono Y."/>
            <person name="Uchiyama I."/>
            <person name="Ito T."/>
            <person name="Fujiyama A."/>
            <person name="Inagaki F."/>
            <person name="Takami H."/>
        </authorList>
    </citation>
    <scope>NUCLEOTIDE SEQUENCE</scope>
    <source>
        <strain evidence="2">Expedition CK06-06</strain>
    </source>
</reference>